<dbReference type="Gene3D" id="1.20.58.320">
    <property type="entry name" value="TPR-like"/>
    <property type="match status" value="1"/>
</dbReference>
<gene>
    <name evidence="1" type="ORF">N7482_001166</name>
</gene>
<accession>A0A9W9IFJ0</accession>
<dbReference type="GeneID" id="81422467"/>
<dbReference type="InterPro" id="IPR011990">
    <property type="entry name" value="TPR-like_helical_dom_sf"/>
</dbReference>
<evidence type="ECO:0008006" key="3">
    <source>
        <dbReference type="Google" id="ProtNLM"/>
    </source>
</evidence>
<comment type="caution">
    <text evidence="1">The sequence shown here is derived from an EMBL/GenBank/DDBJ whole genome shotgun (WGS) entry which is preliminary data.</text>
</comment>
<organism evidence="1 2">
    <name type="scientific">Penicillium canariense</name>
    <dbReference type="NCBI Taxonomy" id="189055"/>
    <lineage>
        <taxon>Eukaryota</taxon>
        <taxon>Fungi</taxon>
        <taxon>Dikarya</taxon>
        <taxon>Ascomycota</taxon>
        <taxon>Pezizomycotina</taxon>
        <taxon>Eurotiomycetes</taxon>
        <taxon>Eurotiomycetidae</taxon>
        <taxon>Eurotiales</taxon>
        <taxon>Aspergillaceae</taxon>
        <taxon>Penicillium</taxon>
    </lineage>
</organism>
<keyword evidence="2" id="KW-1185">Reference proteome</keyword>
<dbReference type="Proteomes" id="UP001149163">
    <property type="component" value="Unassembled WGS sequence"/>
</dbReference>
<dbReference type="SUPFAM" id="SSF48452">
    <property type="entry name" value="TPR-like"/>
    <property type="match status" value="1"/>
</dbReference>
<evidence type="ECO:0000313" key="2">
    <source>
        <dbReference type="Proteomes" id="UP001149163"/>
    </source>
</evidence>
<reference evidence="1" key="2">
    <citation type="journal article" date="2023" name="IMA Fungus">
        <title>Comparative genomic study of the Penicillium genus elucidates a diverse pangenome and 15 lateral gene transfer events.</title>
        <authorList>
            <person name="Petersen C."/>
            <person name="Sorensen T."/>
            <person name="Nielsen M.R."/>
            <person name="Sondergaard T.E."/>
            <person name="Sorensen J.L."/>
            <person name="Fitzpatrick D.A."/>
            <person name="Frisvad J.C."/>
            <person name="Nielsen K.L."/>
        </authorList>
    </citation>
    <scope>NUCLEOTIDE SEQUENCE</scope>
    <source>
        <strain evidence="1">IBT 26290</strain>
    </source>
</reference>
<protein>
    <recommendedName>
        <fullName evidence="3">DUF924 domain-containing protein</fullName>
    </recommendedName>
</protein>
<dbReference type="EMBL" id="JAPQKN010000001">
    <property type="protein sequence ID" value="KAJ5175289.1"/>
    <property type="molecule type" value="Genomic_DNA"/>
</dbReference>
<dbReference type="RefSeq" id="XP_056546897.1">
    <property type="nucleotide sequence ID" value="XM_056683291.1"/>
</dbReference>
<proteinExistence type="predicted"/>
<dbReference type="Gene3D" id="1.25.40.10">
    <property type="entry name" value="Tetratricopeptide repeat domain"/>
    <property type="match status" value="1"/>
</dbReference>
<name>A0A9W9IFJ0_9EURO</name>
<dbReference type="AlphaFoldDB" id="A0A9W9IFJ0"/>
<evidence type="ECO:0000313" key="1">
    <source>
        <dbReference type="EMBL" id="KAJ5175289.1"/>
    </source>
</evidence>
<reference evidence="1" key="1">
    <citation type="submission" date="2022-11" db="EMBL/GenBank/DDBJ databases">
        <authorList>
            <person name="Petersen C."/>
        </authorList>
    </citation>
    <scope>NUCLEOTIDE SEQUENCE</scope>
    <source>
        <strain evidence="1">IBT 26290</strain>
    </source>
</reference>
<sequence length="256" mass="29445">MISDPSELNETLTADLLDEVREFWFEYFEDEDALILPGQRELDRWFIRDDDFDKICVAQFQHALETIIESGASAADILNAIDTSSPLEWISIIILLDQVPRNCYRGDESKVVFEQFDPLAEEITLRAIDAGIPTRSSEVRYRLSYRLWFHLPLMNSEKIAAHEKAVTLHEETAKDMGQFLLKNVSTLTEDEKKCYASLSLKYDALSAFLTTTFDFEKRYRVILDRFGRYPNRNKALGRVSTAEEAAYLDNGGDAFD</sequence>
<dbReference type="OrthoDB" id="414698at2759"/>
<dbReference type="InterPro" id="IPR010323">
    <property type="entry name" value="DUF924"/>
</dbReference>
<dbReference type="Pfam" id="PF06041">
    <property type="entry name" value="DUF924"/>
    <property type="match status" value="1"/>
</dbReference>